<feature type="transmembrane region" description="Helical" evidence="1">
    <location>
        <begin position="91"/>
        <end position="114"/>
    </location>
</feature>
<dbReference type="Proteomes" id="UP001597493">
    <property type="component" value="Unassembled WGS sequence"/>
</dbReference>
<feature type="transmembrane region" description="Helical" evidence="1">
    <location>
        <begin position="59"/>
        <end position="79"/>
    </location>
</feature>
<evidence type="ECO:0000313" key="2">
    <source>
        <dbReference type="EMBL" id="MFD2661853.1"/>
    </source>
</evidence>
<keyword evidence="1" id="KW-0472">Membrane</keyword>
<feature type="transmembrane region" description="Helical" evidence="1">
    <location>
        <begin position="27"/>
        <end position="47"/>
    </location>
</feature>
<sequence length="183" mass="20272">MSNLNGDTVIRTEAGGGRRWYRRKRNAARIGIVLVWLLCTAAVFAMYDSIVRTVIWTQISMGCAALLFFSIFVPLAYSVKIKGRGDKSKVVWILGAFIALLVLYAAFMLVVGILDMAAGPAERTVTVAERWDPTRGGDKIKTADGEVYEVFSEKEEMKEGGTYNALVFRYSNVIVGEERVSSN</sequence>
<comment type="caution">
    <text evidence="2">The sequence shown here is derived from an EMBL/GenBank/DDBJ whole genome shotgun (WGS) entry which is preliminary data.</text>
</comment>
<dbReference type="RefSeq" id="WP_379275296.1">
    <property type="nucleotide sequence ID" value="NZ_JBHUGT010000023.1"/>
</dbReference>
<keyword evidence="3" id="KW-1185">Reference proteome</keyword>
<organism evidence="2 3">
    <name type="scientific">Paenibacillus thailandensis</name>
    <dbReference type="NCBI Taxonomy" id="393250"/>
    <lineage>
        <taxon>Bacteria</taxon>
        <taxon>Bacillati</taxon>
        <taxon>Bacillota</taxon>
        <taxon>Bacilli</taxon>
        <taxon>Bacillales</taxon>
        <taxon>Paenibacillaceae</taxon>
        <taxon>Paenibacillus</taxon>
    </lineage>
</organism>
<reference evidence="3" key="1">
    <citation type="journal article" date="2019" name="Int. J. Syst. Evol. Microbiol.">
        <title>The Global Catalogue of Microorganisms (GCM) 10K type strain sequencing project: providing services to taxonomists for standard genome sequencing and annotation.</title>
        <authorList>
            <consortium name="The Broad Institute Genomics Platform"/>
            <consortium name="The Broad Institute Genome Sequencing Center for Infectious Disease"/>
            <person name="Wu L."/>
            <person name="Ma J."/>
        </authorList>
    </citation>
    <scope>NUCLEOTIDE SEQUENCE [LARGE SCALE GENOMIC DNA]</scope>
    <source>
        <strain evidence="3">TISTR 1827</strain>
    </source>
</reference>
<evidence type="ECO:0000256" key="1">
    <source>
        <dbReference type="SAM" id="Phobius"/>
    </source>
</evidence>
<gene>
    <name evidence="2" type="ORF">ACFSW5_16485</name>
</gene>
<keyword evidence="1" id="KW-0812">Transmembrane</keyword>
<evidence type="ECO:0000313" key="3">
    <source>
        <dbReference type="Proteomes" id="UP001597493"/>
    </source>
</evidence>
<protein>
    <submittedName>
        <fullName evidence="2">Uncharacterized protein</fullName>
    </submittedName>
</protein>
<accession>A0ABW5R1X4</accession>
<dbReference type="EMBL" id="JBHUMY010000018">
    <property type="protein sequence ID" value="MFD2661853.1"/>
    <property type="molecule type" value="Genomic_DNA"/>
</dbReference>
<keyword evidence="1" id="KW-1133">Transmembrane helix</keyword>
<proteinExistence type="predicted"/>
<name>A0ABW5R1X4_9BACL</name>